<organism evidence="2 3">
    <name type="scientific">Microbacterium deminutum</name>
    <dbReference type="NCBI Taxonomy" id="344164"/>
    <lineage>
        <taxon>Bacteria</taxon>
        <taxon>Bacillati</taxon>
        <taxon>Actinomycetota</taxon>
        <taxon>Actinomycetes</taxon>
        <taxon>Micrococcales</taxon>
        <taxon>Microbacteriaceae</taxon>
        <taxon>Microbacterium</taxon>
    </lineage>
</organism>
<feature type="transmembrane region" description="Helical" evidence="1">
    <location>
        <begin position="107"/>
        <end position="131"/>
    </location>
</feature>
<evidence type="ECO:0000256" key="1">
    <source>
        <dbReference type="SAM" id="Phobius"/>
    </source>
</evidence>
<dbReference type="EMBL" id="BAAAOG010000002">
    <property type="protein sequence ID" value="GAA1953430.1"/>
    <property type="molecule type" value="Genomic_DNA"/>
</dbReference>
<evidence type="ECO:0000313" key="3">
    <source>
        <dbReference type="Proteomes" id="UP001499933"/>
    </source>
</evidence>
<accession>A0ABP5BWJ1</accession>
<keyword evidence="1" id="KW-1133">Transmembrane helix</keyword>
<protein>
    <recommendedName>
        <fullName evidence="4">DUF4386 domain-containing protein</fullName>
    </recommendedName>
</protein>
<name>A0ABP5BWJ1_9MICO</name>
<keyword evidence="1" id="KW-0812">Transmembrane</keyword>
<dbReference type="Pfam" id="PF14329">
    <property type="entry name" value="DUF4386"/>
    <property type="match status" value="1"/>
</dbReference>
<keyword evidence="3" id="KW-1185">Reference proteome</keyword>
<feature type="transmembrane region" description="Helical" evidence="1">
    <location>
        <begin position="211"/>
        <end position="230"/>
    </location>
</feature>
<evidence type="ECO:0000313" key="2">
    <source>
        <dbReference type="EMBL" id="GAA1953430.1"/>
    </source>
</evidence>
<gene>
    <name evidence="2" type="ORF">GCM10009776_14090</name>
</gene>
<proteinExistence type="predicted"/>
<comment type="caution">
    <text evidence="2">The sequence shown here is derived from an EMBL/GenBank/DDBJ whole genome shotgun (WGS) entry which is preliminary data.</text>
</comment>
<feature type="transmembrane region" description="Helical" evidence="1">
    <location>
        <begin position="71"/>
        <end position="95"/>
    </location>
</feature>
<feature type="transmembrane region" description="Helical" evidence="1">
    <location>
        <begin position="184"/>
        <end position="205"/>
    </location>
</feature>
<dbReference type="Proteomes" id="UP001499933">
    <property type="component" value="Unassembled WGS sequence"/>
</dbReference>
<sequence>MATSSLPRTSVAGSRPAERLLDGVDKSRMRQSRIIGALFLAGFVVYGAGSSLVTSLVAGPYFLDALAPLRMLLALGAFLMLLNTAVDIAKAVLFFPILERHSKRAALTYFAALIVQVVFLSIGVLAIFLLVPLSQMAADAGATTLATILVELNETAYQVGQMTLGVGATVLCVILFRTRLVPRWIAVAGLVGYPCHVLGTIAELFGVHIGLYLTMPGFFFELALPLYLLIKGFRPEAYAGPAAVRLATA</sequence>
<feature type="transmembrane region" description="Helical" evidence="1">
    <location>
        <begin position="159"/>
        <end position="177"/>
    </location>
</feature>
<evidence type="ECO:0008006" key="4">
    <source>
        <dbReference type="Google" id="ProtNLM"/>
    </source>
</evidence>
<keyword evidence="1" id="KW-0472">Membrane</keyword>
<reference evidence="3" key="1">
    <citation type="journal article" date="2019" name="Int. J. Syst. Evol. Microbiol.">
        <title>The Global Catalogue of Microorganisms (GCM) 10K type strain sequencing project: providing services to taxonomists for standard genome sequencing and annotation.</title>
        <authorList>
            <consortium name="The Broad Institute Genomics Platform"/>
            <consortium name="The Broad Institute Genome Sequencing Center for Infectious Disease"/>
            <person name="Wu L."/>
            <person name="Ma J."/>
        </authorList>
    </citation>
    <scope>NUCLEOTIDE SEQUENCE [LARGE SCALE GENOMIC DNA]</scope>
    <source>
        <strain evidence="3">JCM 14901</strain>
    </source>
</reference>
<dbReference type="InterPro" id="IPR025495">
    <property type="entry name" value="DUF4386"/>
</dbReference>
<feature type="transmembrane region" description="Helical" evidence="1">
    <location>
        <begin position="34"/>
        <end position="59"/>
    </location>
</feature>